<evidence type="ECO:0000259" key="2">
    <source>
        <dbReference type="Pfam" id="PF18276"/>
    </source>
</evidence>
<organism evidence="5 6">
    <name type="scientific">Penicillium cf. viridicatum</name>
    <dbReference type="NCBI Taxonomy" id="2972119"/>
    <lineage>
        <taxon>Eukaryota</taxon>
        <taxon>Fungi</taxon>
        <taxon>Dikarya</taxon>
        <taxon>Ascomycota</taxon>
        <taxon>Pezizomycotina</taxon>
        <taxon>Eurotiomycetes</taxon>
        <taxon>Eurotiomycetidae</taxon>
        <taxon>Eurotiales</taxon>
        <taxon>Aspergillaceae</taxon>
        <taxon>Penicillium</taxon>
    </lineage>
</organism>
<dbReference type="Pfam" id="PF18276">
    <property type="entry name" value="TcA_TcB_BD"/>
    <property type="match status" value="1"/>
</dbReference>
<dbReference type="OrthoDB" id="4369815at2759"/>
<feature type="domain" description="ABC toxin N-terminal" evidence="4">
    <location>
        <begin position="1221"/>
        <end position="1344"/>
    </location>
</feature>
<evidence type="ECO:0000259" key="4">
    <source>
        <dbReference type="Pfam" id="PF20220"/>
    </source>
</evidence>
<dbReference type="Pfam" id="PF20220">
    <property type="entry name" value="ABC_toxin_N"/>
    <property type="match status" value="1"/>
</dbReference>
<evidence type="ECO:0000259" key="3">
    <source>
        <dbReference type="Pfam" id="PF18413"/>
    </source>
</evidence>
<protein>
    <submittedName>
        <fullName evidence="5">Uncharacterized protein</fullName>
    </submittedName>
</protein>
<feature type="domain" description="Tc toxin complex TcA C-terminal TcB-binding" evidence="2">
    <location>
        <begin position="2277"/>
        <end position="2563"/>
    </location>
</feature>
<dbReference type="InterPro" id="IPR046839">
    <property type="entry name" value="ABC_toxin_N"/>
</dbReference>
<keyword evidence="6" id="KW-1185">Reference proteome</keyword>
<comment type="caution">
    <text evidence="5">The sequence shown here is derived from an EMBL/GenBank/DDBJ whole genome shotgun (WGS) entry which is preliminary data.</text>
</comment>
<reference evidence="5" key="1">
    <citation type="submission" date="2022-11" db="EMBL/GenBank/DDBJ databases">
        <authorList>
            <person name="Petersen C."/>
        </authorList>
    </citation>
    <scope>NUCLEOTIDE SEQUENCE</scope>
    <source>
        <strain evidence="5">IBT 20477</strain>
    </source>
</reference>
<reference evidence="5" key="2">
    <citation type="journal article" date="2023" name="IMA Fungus">
        <title>Comparative genomic study of the Penicillium genus elucidates a diverse pangenome and 15 lateral gene transfer events.</title>
        <authorList>
            <person name="Petersen C."/>
            <person name="Sorensen T."/>
            <person name="Nielsen M.R."/>
            <person name="Sondergaard T.E."/>
            <person name="Sorensen J.L."/>
            <person name="Fitzpatrick D.A."/>
            <person name="Frisvad J.C."/>
            <person name="Nielsen K.L."/>
        </authorList>
    </citation>
    <scope>NUCLEOTIDE SEQUENCE</scope>
    <source>
        <strain evidence="5">IBT 20477</strain>
    </source>
</reference>
<dbReference type="InterPro" id="IPR040840">
    <property type="entry name" value="TcA_TcB_BD"/>
</dbReference>
<feature type="domain" description="Neuraminidase-like" evidence="3">
    <location>
        <begin position="1392"/>
        <end position="1536"/>
    </location>
</feature>
<evidence type="ECO:0000256" key="1">
    <source>
        <dbReference type="SAM" id="MobiDB-lite"/>
    </source>
</evidence>
<feature type="region of interest" description="Disordered" evidence="1">
    <location>
        <begin position="392"/>
        <end position="412"/>
    </location>
</feature>
<name>A0A9W9J919_9EURO</name>
<dbReference type="Pfam" id="PF18413">
    <property type="entry name" value="Neuraminidase"/>
    <property type="match status" value="1"/>
</dbReference>
<gene>
    <name evidence="5" type="ORF">N7449_008191</name>
</gene>
<dbReference type="Proteomes" id="UP001150942">
    <property type="component" value="Unassembled WGS sequence"/>
</dbReference>
<sequence>MAAMNPELRVLLSSTFPSLSSTLEQTFSEAQGNGTDLSQALQTQARIEPERSRADQLLFISQLLSSTSQHLGLLSHLLSNAEVVCLRDVAVRSCSFETTDYPADVLQTLRTRMLGLEPTATVYALLDLDTFPGETAVRAGAAKTLKQWLDAGFDISRDSVRRHLKDPQFLELVPQLDQARVSGLIAVLQCLQAVVTDPLDIPRLIQRSFYSAAAISRTSLLWFVSVVADAGIIAESAERIYHQACRIHRRNEQLWVTALRAKSEVQLAPTTPAQDLWLAQVPGAASSPTDGKINIGNLFPSVMQINDCADCSSITSPAAYFVSMLHQLTKWPVGRGAQDKSLLDFLFDRRPDLGELELSCANTNVLLPYVDLVLEALEWVVKDPIVHKTDPLKVDDPYNMDDSDNSDDDIAEPRHVDYSVYQDTIQPMVFPLTQFPYNQAIDSIRSFLRALGTTRAGLARALRSEQRLASLASLPKNSQSALKAAAVLDRFDAAETMGLQQEDYVIITKEAIQTQDFLNSSSTDEYHRQIGLKSAAAYWGYQSTSEMLATGDTSTGLTIIKAQFLPRADVTFSQFLALLETTYLGGHLVIEMSSGEEAFSGKLDDMRLRYVQSPGTHPAGALTEDICDRLQAFLRLWKKLQWTIEDTDVAITILSGSSNTITPDVISGLAGVQQLSVTTGLTVAELLPLWGDIPTKGPSSTYMRRFMNPRLAPHNAVFRVGADGNLTMAGQELSRAAVILQSALSLTASGFAAVEAQVPSTLSLDSISQVYRISVLCRLLGIDAEQYNTFLVLYPGIGPFKTPQVTIETVRRFKALTSLGWTLDSLAFITQDPLRMGITDVMGVTVEVVVSTVVEIIASNTGPGLGSDDDWKAKQAPKIKLLSICQILQPLFPDLNAEILQFMLSVVLTVDGQHPALHNLCQLTLPDISHPDFTGYFIPPTTDMYSFVTTQAGSTQTLSVDGVLVAFERDPKDDTRYITPPRRLLNGQVYAFAWSGTLATDLQWITALGKAAAFTPNLVINLAAVRTASVILVSLSQVALLVHSYRLDVEEVHYLHSDRINFVFQPPSVAELEELQVYTNLRDSLPASKDRPSTLALLDFRKWLASPDDVKTLVPRLARLGRWDEALVQAVRDAHYKGLDDAAVVQRMVQDDLHALERIRGAITAASPLLTIPAVSVELLYSLAAPASNPNEIPTGDFSNAEQLRLAIHARRTNSLQAANDQLRENQRAALVDYLLQQEPIRARGLTDADALYEHFLIDVQMGSGMKTSRLKQAISTVQLYVQRCMLGLERDYGVASTSVNRDDWDYMLRYQLWEANRKAFLYPENWIDPTLRDDKSEQFRAFESTVLRTKLTPDSIEDALKTYIYAVDEVANLEPLTYLWERKPIKEGVSSEDADLGGVHLFARTRATPYRYFYRWLAFRGPYTDYFTFWKPWTKLDVGIIPQDVDINGRKLARPGTYLIPTVFRGRLYLFLPHLILKTVQSDADSQDNFQSMGNKKPSDVKSSSYWELSMGWTELRNGKWAPKQVSQQVLEITDAVLPHVGCFRFWTDKRTVQSVFDNETFDLLIIEVERFNQDSESSGFDGCTAVPLGQWEMRGHTLILNDKNKDSSGKKTLPTDFMRLSWHVEDDSDQTVPPKKYIIDHHGKSDIRVYLTCTDPPKESAEYSWTLSLDELNWDRPTGLLLTVSSGGDSQSRFGYPQYTDGPVKYEDEIDTALMSSVVSPVLMEKATLGSGFRDIFQTLSDLNDSYYEFGFGLSGNVYHELATPAALYSWETGVHAVSLLMERLQSTGQYELALTIARCAFDPTIEGTDLTRCWLFPPFRDENTTQLPSENLGSTQQDHLTLAEWSADRASVHAAARGHPIAYMKRLAMKYIEILLDAGDAWFRQNTLEVLPLAMQRYIEASHVFGAAPVPVPSLGKRKTTTYNDLAKTDLETTPNPDVKLELDFPFQSDPGDRGQPLARFDQKSMPYIETAYFCVPANSEFLALRQRINDRLFKIRNNMDLYGNVQDRALFEPPLDPGQLMRALASGISPSGFAADLASPMPKYRFRALLEQARRLADELRAMEALIIGIREKKDAEALFALTTSQRQAVQRLVLETKQLEKDEANKAIRALQETRLMHETRLRFYLALTGDSKSHQIPNENTGWEDIPQMIDAPSTDDLRLNPNERLEIEDAHTAMALGQGAASLDTVAAGLLVVPQLQINAQPLGVGMSTEIGTGIVARALQATASGMRQWSDIVREEGIVAGRTGQLIRQLQERRQMANQAGREIKIVDRQIDVQKAISKRVDSEIKALQQRIDDTSEVQQWLQSKYTNEELYGWLDNQYSSLYQDTYRLAADMAQRVQKAYSFENPMDGASYLRHTGAGYWDSSRDGLLAGATLGLDLDRIETAYMNCQPFDLEMEKKISLRQLDPTALLVLRDKACVKFTLPELLFDVDFPGHFCRRIVSVGVQISCIAGPFENLNCTLTLISHSYRVKDDATTVKEYTNGEGFREDTVPIGAIAVTAGQSDSRQFNPAFQGERYLPFEGAGALSTWQLDLPNPIRQFDYQTIGDVVLQLRYTSLCSTKPKFKSAASDATIQQLKSATTSPLPCTLIDLTTDYASGWIRFRDQLGTGTGAFVGMTLAGIGRLLPFWTRATPNSTIIVQKISLYMSPSEGLGQLANILSIKEFGSLKWSSDQGSFTGCLVLTADKISKPLPQTWTVQVKNDQAKYQIGRMWLTVEYTVDYK</sequence>
<accession>A0A9W9J919</accession>
<dbReference type="EMBL" id="JAPQKQ010000006">
    <property type="protein sequence ID" value="KAJ5192049.1"/>
    <property type="molecule type" value="Genomic_DNA"/>
</dbReference>
<dbReference type="InterPro" id="IPR041079">
    <property type="entry name" value="Neuraminidase-like"/>
</dbReference>
<feature type="compositionally biased region" description="Acidic residues" evidence="1">
    <location>
        <begin position="398"/>
        <end position="410"/>
    </location>
</feature>
<evidence type="ECO:0000313" key="6">
    <source>
        <dbReference type="Proteomes" id="UP001150942"/>
    </source>
</evidence>
<proteinExistence type="predicted"/>
<evidence type="ECO:0000313" key="5">
    <source>
        <dbReference type="EMBL" id="KAJ5192049.1"/>
    </source>
</evidence>